<dbReference type="EMBL" id="BGPR01000971">
    <property type="protein sequence ID" value="GBM41694.1"/>
    <property type="molecule type" value="Genomic_DNA"/>
</dbReference>
<gene>
    <name evidence="1" type="ORF">AVEN_173101_1</name>
</gene>
<accession>A0A4Y2FPU7</accession>
<reference evidence="1 2" key="1">
    <citation type="journal article" date="2019" name="Sci. Rep.">
        <title>Orb-weaving spider Araneus ventricosus genome elucidates the spidroin gene catalogue.</title>
        <authorList>
            <person name="Kono N."/>
            <person name="Nakamura H."/>
            <person name="Ohtoshi R."/>
            <person name="Moran D.A.P."/>
            <person name="Shinohara A."/>
            <person name="Yoshida Y."/>
            <person name="Fujiwara M."/>
            <person name="Mori M."/>
            <person name="Tomita M."/>
            <person name="Arakawa K."/>
        </authorList>
    </citation>
    <scope>NUCLEOTIDE SEQUENCE [LARGE SCALE GENOMIC DNA]</scope>
</reference>
<name>A0A4Y2FPU7_ARAVE</name>
<proteinExistence type="predicted"/>
<protein>
    <submittedName>
        <fullName evidence="1">Uncharacterized protein</fullName>
    </submittedName>
</protein>
<dbReference type="AlphaFoldDB" id="A0A4Y2FPU7"/>
<dbReference type="Proteomes" id="UP000499080">
    <property type="component" value="Unassembled WGS sequence"/>
</dbReference>
<comment type="caution">
    <text evidence="1">The sequence shown here is derived from an EMBL/GenBank/DDBJ whole genome shotgun (WGS) entry which is preliminary data.</text>
</comment>
<evidence type="ECO:0000313" key="1">
    <source>
        <dbReference type="EMBL" id="GBM41694.1"/>
    </source>
</evidence>
<sequence length="103" mass="11949">MRQGGSINVILIRKFQQIVYVADITKPCILGLDILQFLTLPWTRSRTSHGQEERKFICLQTVNSIAKEPLTKIQMLSLEYPLLRASKITRKPTSSCEWERIFL</sequence>
<evidence type="ECO:0000313" key="2">
    <source>
        <dbReference type="Proteomes" id="UP000499080"/>
    </source>
</evidence>
<organism evidence="1 2">
    <name type="scientific">Araneus ventricosus</name>
    <name type="common">Orbweaver spider</name>
    <name type="synonym">Epeira ventricosa</name>
    <dbReference type="NCBI Taxonomy" id="182803"/>
    <lineage>
        <taxon>Eukaryota</taxon>
        <taxon>Metazoa</taxon>
        <taxon>Ecdysozoa</taxon>
        <taxon>Arthropoda</taxon>
        <taxon>Chelicerata</taxon>
        <taxon>Arachnida</taxon>
        <taxon>Araneae</taxon>
        <taxon>Araneomorphae</taxon>
        <taxon>Entelegynae</taxon>
        <taxon>Araneoidea</taxon>
        <taxon>Araneidae</taxon>
        <taxon>Araneus</taxon>
    </lineage>
</organism>
<keyword evidence="2" id="KW-1185">Reference proteome</keyword>